<gene>
    <name evidence="2" type="ORF">BECKFW1821C_GA0114237_103215</name>
</gene>
<organism evidence="2">
    <name type="scientific">Candidatus Kentrum sp. FW</name>
    <dbReference type="NCBI Taxonomy" id="2126338"/>
    <lineage>
        <taxon>Bacteria</taxon>
        <taxon>Pseudomonadati</taxon>
        <taxon>Pseudomonadota</taxon>
        <taxon>Gammaproteobacteria</taxon>
        <taxon>Candidatus Kentrum</taxon>
    </lineage>
</organism>
<evidence type="ECO:0000313" key="2">
    <source>
        <dbReference type="EMBL" id="VFJ72140.1"/>
    </source>
</evidence>
<proteinExistence type="predicted"/>
<protein>
    <submittedName>
        <fullName evidence="2">Uncharacterized protein</fullName>
    </submittedName>
</protein>
<dbReference type="EMBL" id="CAADFE010000032">
    <property type="protein sequence ID" value="VFJ72140.1"/>
    <property type="molecule type" value="Genomic_DNA"/>
</dbReference>
<dbReference type="AlphaFoldDB" id="A0A450TTV6"/>
<accession>A0A450TTV6</accession>
<evidence type="ECO:0000256" key="1">
    <source>
        <dbReference type="SAM" id="MobiDB-lite"/>
    </source>
</evidence>
<reference evidence="2" key="1">
    <citation type="submission" date="2019-02" db="EMBL/GenBank/DDBJ databases">
        <authorList>
            <person name="Gruber-Vodicka R. H."/>
            <person name="Seah K. B. B."/>
        </authorList>
    </citation>
    <scope>NUCLEOTIDE SEQUENCE</scope>
    <source>
        <strain evidence="2">BECK_BZ131</strain>
    </source>
</reference>
<name>A0A450TTV6_9GAMM</name>
<feature type="compositionally biased region" description="Basic and acidic residues" evidence="1">
    <location>
        <begin position="68"/>
        <end position="81"/>
    </location>
</feature>
<sequence>MITMHATVIDDRHIELSTPLGLSPGSNVVVSIPEPSGDDPDRESWPNVSLTGLSAAYGESEPEYGPDLVREPNPKYGNERR</sequence>
<feature type="region of interest" description="Disordered" evidence="1">
    <location>
        <begin position="21"/>
        <end position="81"/>
    </location>
</feature>